<feature type="non-terminal residue" evidence="11">
    <location>
        <position position="1"/>
    </location>
</feature>
<dbReference type="InterPro" id="IPR046349">
    <property type="entry name" value="C1-like_sf"/>
</dbReference>
<feature type="non-terminal residue" evidence="11">
    <location>
        <position position="582"/>
    </location>
</feature>
<evidence type="ECO:0000256" key="7">
    <source>
        <dbReference type="ARBA" id="ARBA00022777"/>
    </source>
</evidence>
<evidence type="ECO:0000256" key="8">
    <source>
        <dbReference type="ARBA" id="ARBA00022833"/>
    </source>
</evidence>
<organism evidence="11">
    <name type="scientific">Cyprideis torosa</name>
    <dbReference type="NCBI Taxonomy" id="163714"/>
    <lineage>
        <taxon>Eukaryota</taxon>
        <taxon>Metazoa</taxon>
        <taxon>Ecdysozoa</taxon>
        <taxon>Arthropoda</taxon>
        <taxon>Crustacea</taxon>
        <taxon>Oligostraca</taxon>
        <taxon>Ostracoda</taxon>
        <taxon>Podocopa</taxon>
        <taxon>Podocopida</taxon>
        <taxon>Cytherocopina</taxon>
        <taxon>Cytheroidea</taxon>
        <taxon>Cytherideidae</taxon>
        <taxon>Cyprideis</taxon>
    </lineage>
</organism>
<evidence type="ECO:0000313" key="11">
    <source>
        <dbReference type="EMBL" id="CAD7233483.1"/>
    </source>
</evidence>
<gene>
    <name evidence="11" type="ORF">CTOB1V02_LOCUS11305</name>
</gene>
<sequence length="582" mass="65030">NDIGGTLRLGSHGLTTPVANSVRHELLRINSLRTVLATLFITRPHYCSICGSLFLSRGFFCHACGVAAEGSCLKKANRNLPCKAVSAPVDSPLKHHWTKGNLPLDSVCDVCDEDCGNGPGLVDFICAWCQRTVHQTKYDTFFFGLFRFVIPPPDFALGELCDLGPHRRYVVPPNAVILRKRGRIRRQNSIIERIVPPENLKNWSPLIVIRLVFDSCVVFPSLLPAASSSSGNMDGHHVLNSFRRVLHTSQVIDLARTPPEEALEWCHLLPQCVVMVAGGDGSISWVLNTIHRLRIDPPPPVALLPLGTGNDLSRILGWGPSQDACVDAKNWILQNLPHTVRVPLDRWRITIAYRRHPLVSSLRSGTTVKFMNNYASVGVDALVALNFHRSRNRSWYFPSRIFNKFLYLSYGTKDVLERECRHLSEHIRLELDGEAVELPPLEGVVFLNINCWCAGVTPWISGVGHEEFLSPSPSDGLIEVFGIRSSFHIAQMQVRLSEPLRLGQVRTAKVTLLQPAPMQVDGEPWEQPPGEVTLAFDHQATMLSKELKPSHSQGDLLRAPLRPLEEPDLPAPILRHRRHQSF</sequence>
<evidence type="ECO:0000256" key="4">
    <source>
        <dbReference type="ARBA" id="ARBA00022723"/>
    </source>
</evidence>
<dbReference type="GO" id="GO:0004143">
    <property type="term" value="F:ATP-dependent diacylglycerol kinase activity"/>
    <property type="evidence" value="ECO:0007669"/>
    <property type="project" value="UniProtKB-EC"/>
</dbReference>
<keyword evidence="4" id="KW-0479">Metal-binding</keyword>
<dbReference type="InterPro" id="IPR002219">
    <property type="entry name" value="PKC_DAG/PE"/>
</dbReference>
<dbReference type="InterPro" id="IPR000756">
    <property type="entry name" value="Diacylglycerol_kin_accessory"/>
</dbReference>
<dbReference type="Gene3D" id="3.40.50.10330">
    <property type="entry name" value="Probable inorganic polyphosphate/atp-NAD kinase, domain 1"/>
    <property type="match status" value="1"/>
</dbReference>
<dbReference type="InterPro" id="IPR037607">
    <property type="entry name" value="DGK"/>
</dbReference>
<dbReference type="InterPro" id="IPR017438">
    <property type="entry name" value="ATP-NAD_kinase_N"/>
</dbReference>
<reference evidence="11" key="1">
    <citation type="submission" date="2020-11" db="EMBL/GenBank/DDBJ databases">
        <authorList>
            <person name="Tran Van P."/>
        </authorList>
    </citation>
    <scope>NUCLEOTIDE SEQUENCE</scope>
</reference>
<dbReference type="SMART" id="SM00046">
    <property type="entry name" value="DAGKc"/>
    <property type="match status" value="1"/>
</dbReference>
<dbReference type="SMART" id="SM00109">
    <property type="entry name" value="C1"/>
    <property type="match status" value="2"/>
</dbReference>
<dbReference type="InterPro" id="IPR016064">
    <property type="entry name" value="NAD/diacylglycerol_kinase_sf"/>
</dbReference>
<dbReference type="SUPFAM" id="SSF111331">
    <property type="entry name" value="NAD kinase/diacylglycerol kinase-like"/>
    <property type="match status" value="1"/>
</dbReference>
<dbReference type="PANTHER" id="PTHR11255">
    <property type="entry name" value="DIACYLGLYCEROL KINASE"/>
    <property type="match status" value="1"/>
</dbReference>
<keyword evidence="5" id="KW-0677">Repeat</keyword>
<accession>A0A7R8ZRB2</accession>
<dbReference type="EMBL" id="OB666350">
    <property type="protein sequence ID" value="CAD7233483.1"/>
    <property type="molecule type" value="Genomic_DNA"/>
</dbReference>
<dbReference type="Gene3D" id="2.60.200.40">
    <property type="match status" value="1"/>
</dbReference>
<dbReference type="EC" id="2.7.1.107" evidence="10"/>
<evidence type="ECO:0000256" key="10">
    <source>
        <dbReference type="RuleBase" id="RU361128"/>
    </source>
</evidence>
<keyword evidence="6 10" id="KW-0547">Nucleotide-binding</keyword>
<evidence type="ECO:0000256" key="1">
    <source>
        <dbReference type="ARBA" id="ARBA00001383"/>
    </source>
</evidence>
<dbReference type="SUPFAM" id="SSF57889">
    <property type="entry name" value="Cysteine-rich domain"/>
    <property type="match status" value="1"/>
</dbReference>
<dbReference type="PROSITE" id="PS50146">
    <property type="entry name" value="DAGK"/>
    <property type="match status" value="1"/>
</dbReference>
<comment type="catalytic activity">
    <reaction evidence="1 10">
        <text>a 1,2-diacyl-sn-glycerol + ATP = a 1,2-diacyl-sn-glycero-3-phosphate + ADP + H(+)</text>
        <dbReference type="Rhea" id="RHEA:10272"/>
        <dbReference type="ChEBI" id="CHEBI:15378"/>
        <dbReference type="ChEBI" id="CHEBI:17815"/>
        <dbReference type="ChEBI" id="CHEBI:30616"/>
        <dbReference type="ChEBI" id="CHEBI:58608"/>
        <dbReference type="ChEBI" id="CHEBI:456216"/>
        <dbReference type="EC" id="2.7.1.107"/>
    </reaction>
</comment>
<dbReference type="CDD" id="cd20801">
    <property type="entry name" value="C1_DGKepsilon_typeIII_rpt1"/>
    <property type="match status" value="1"/>
</dbReference>
<dbReference type="GO" id="GO:0005524">
    <property type="term" value="F:ATP binding"/>
    <property type="evidence" value="ECO:0007669"/>
    <property type="project" value="UniProtKB-KW"/>
</dbReference>
<dbReference type="InterPro" id="IPR001206">
    <property type="entry name" value="Diacylglycerol_kinase_cat_dom"/>
</dbReference>
<dbReference type="GO" id="GO:0016020">
    <property type="term" value="C:membrane"/>
    <property type="evidence" value="ECO:0007669"/>
    <property type="project" value="TreeGrafter"/>
</dbReference>
<dbReference type="Pfam" id="PF00609">
    <property type="entry name" value="DAGK_acc"/>
    <property type="match status" value="1"/>
</dbReference>
<name>A0A7R8ZRB2_9CRUS</name>
<keyword evidence="8" id="KW-0862">Zinc</keyword>
<dbReference type="OrthoDB" id="242257at2759"/>
<dbReference type="PANTHER" id="PTHR11255:SF118">
    <property type="entry name" value="DIACYLGLYCEROL KINASE EPSILON"/>
    <property type="match status" value="1"/>
</dbReference>
<evidence type="ECO:0000256" key="6">
    <source>
        <dbReference type="ARBA" id="ARBA00022741"/>
    </source>
</evidence>
<evidence type="ECO:0000256" key="9">
    <source>
        <dbReference type="ARBA" id="ARBA00022840"/>
    </source>
</evidence>
<evidence type="ECO:0000256" key="2">
    <source>
        <dbReference type="ARBA" id="ARBA00009280"/>
    </source>
</evidence>
<dbReference type="GO" id="GO:0046872">
    <property type="term" value="F:metal ion binding"/>
    <property type="evidence" value="ECO:0007669"/>
    <property type="project" value="UniProtKB-KW"/>
</dbReference>
<keyword evidence="9 10" id="KW-0067">ATP-binding</keyword>
<protein>
    <recommendedName>
        <fullName evidence="10">Diacylglycerol kinase</fullName>
        <shortName evidence="10">DAG kinase</shortName>
        <ecNumber evidence="10">2.7.1.107</ecNumber>
    </recommendedName>
</protein>
<dbReference type="Pfam" id="PF00781">
    <property type="entry name" value="DAGK_cat"/>
    <property type="match status" value="1"/>
</dbReference>
<keyword evidence="3 10" id="KW-0808">Transferase</keyword>
<keyword evidence="7 10" id="KW-0418">Kinase</keyword>
<dbReference type="AlphaFoldDB" id="A0A7R8ZRB2"/>
<dbReference type="SMART" id="SM00045">
    <property type="entry name" value="DAGKa"/>
    <property type="match status" value="1"/>
</dbReference>
<comment type="similarity">
    <text evidence="2 10">Belongs to the eukaryotic diacylglycerol kinase family.</text>
</comment>
<proteinExistence type="inferred from homology"/>
<evidence type="ECO:0000256" key="3">
    <source>
        <dbReference type="ARBA" id="ARBA00022679"/>
    </source>
</evidence>
<dbReference type="Gene3D" id="3.30.60.20">
    <property type="match status" value="1"/>
</dbReference>
<evidence type="ECO:0000256" key="5">
    <source>
        <dbReference type="ARBA" id="ARBA00022737"/>
    </source>
</evidence>
<dbReference type="GO" id="GO:0007200">
    <property type="term" value="P:phospholipase C-activating G protein-coupled receptor signaling pathway"/>
    <property type="evidence" value="ECO:0007669"/>
    <property type="project" value="InterPro"/>
</dbReference>